<feature type="region of interest" description="Disordered" evidence="1">
    <location>
        <begin position="196"/>
        <end position="221"/>
    </location>
</feature>
<dbReference type="InterPro" id="IPR036597">
    <property type="entry name" value="Fido-like_dom_sf"/>
</dbReference>
<name>A0ABV2YPZ7_9ACTN</name>
<dbReference type="Gene3D" id="1.10.3290.10">
    <property type="entry name" value="Fido-like domain"/>
    <property type="match status" value="1"/>
</dbReference>
<evidence type="ECO:0000256" key="1">
    <source>
        <dbReference type="SAM" id="MobiDB-lite"/>
    </source>
</evidence>
<dbReference type="SUPFAM" id="SSF140931">
    <property type="entry name" value="Fic-like"/>
    <property type="match status" value="1"/>
</dbReference>
<reference evidence="3 4" key="1">
    <citation type="submission" date="2024-06" db="EMBL/GenBank/DDBJ databases">
        <title>The Natural Products Discovery Center: Release of the First 8490 Sequenced Strains for Exploring Actinobacteria Biosynthetic Diversity.</title>
        <authorList>
            <person name="Kalkreuter E."/>
            <person name="Kautsar S.A."/>
            <person name="Yang D."/>
            <person name="Bader C.D."/>
            <person name="Teijaro C.N."/>
            <person name="Fluegel L."/>
            <person name="Davis C.M."/>
            <person name="Simpson J.R."/>
            <person name="Lauterbach L."/>
            <person name="Steele A.D."/>
            <person name="Gui C."/>
            <person name="Meng S."/>
            <person name="Li G."/>
            <person name="Viehrig K."/>
            <person name="Ye F."/>
            <person name="Su P."/>
            <person name="Kiefer A.F."/>
            <person name="Nichols A."/>
            <person name="Cepeda A.J."/>
            <person name="Yan W."/>
            <person name="Fan B."/>
            <person name="Jiang Y."/>
            <person name="Adhikari A."/>
            <person name="Zheng C.-J."/>
            <person name="Schuster L."/>
            <person name="Cowan T.M."/>
            <person name="Smanski M.J."/>
            <person name="Chevrette M.G."/>
            <person name="De Carvalho L.P.S."/>
            <person name="Shen B."/>
        </authorList>
    </citation>
    <scope>NUCLEOTIDE SEQUENCE [LARGE SCALE GENOMIC DNA]</scope>
    <source>
        <strain evidence="3 4">NPDC038104</strain>
    </source>
</reference>
<dbReference type="RefSeq" id="WP_281262854.1">
    <property type="nucleotide sequence ID" value="NZ_BEVZ01000015.1"/>
</dbReference>
<evidence type="ECO:0000259" key="2">
    <source>
        <dbReference type="PROSITE" id="PS51459"/>
    </source>
</evidence>
<feature type="domain" description="Fido" evidence="2">
    <location>
        <begin position="63"/>
        <end position="191"/>
    </location>
</feature>
<keyword evidence="4" id="KW-1185">Reference proteome</keyword>
<comment type="caution">
    <text evidence="3">The sequence shown here is derived from an EMBL/GenBank/DDBJ whole genome shotgun (WGS) entry which is preliminary data.</text>
</comment>
<proteinExistence type="predicted"/>
<dbReference type="InterPro" id="IPR003812">
    <property type="entry name" value="Fido"/>
</dbReference>
<dbReference type="PROSITE" id="PS51459">
    <property type="entry name" value="FIDO"/>
    <property type="match status" value="1"/>
</dbReference>
<evidence type="ECO:0000313" key="3">
    <source>
        <dbReference type="EMBL" id="MEU3557805.1"/>
    </source>
</evidence>
<organism evidence="3 4">
    <name type="scientific">Streptomyces fragilis</name>
    <dbReference type="NCBI Taxonomy" id="67301"/>
    <lineage>
        <taxon>Bacteria</taxon>
        <taxon>Bacillati</taxon>
        <taxon>Actinomycetota</taxon>
        <taxon>Actinomycetes</taxon>
        <taxon>Kitasatosporales</taxon>
        <taxon>Streptomycetaceae</taxon>
        <taxon>Streptomyces</taxon>
    </lineage>
</organism>
<dbReference type="Proteomes" id="UP001550850">
    <property type="component" value="Unassembled WGS sequence"/>
</dbReference>
<gene>
    <name evidence="3" type="ORF">AB0E65_26885</name>
</gene>
<protein>
    <submittedName>
        <fullName evidence="3">Fic family protein</fullName>
    </submittedName>
</protein>
<evidence type="ECO:0000313" key="4">
    <source>
        <dbReference type="Proteomes" id="UP001550850"/>
    </source>
</evidence>
<accession>A0ABV2YPZ7</accession>
<sequence>MQARNQADWTSAAGAAPAPVEPLVDGLTTWCREGNRSPDVDRGHRLLAALTQSRTDASRRRPLTCALLTGWQRLILGRPDVRFRRGDAFAKGGRERYALTPHTQRDFERCLRDSTDPRVPLASRAARAYLDVAFFHPFADGNARLAMLTLGYVLELEGVRLDQVGPLQTTRLADDAVGAADLAALVLVLIRSTRQRATRPPHHGSTSPLEPPDQLHRDERT</sequence>
<dbReference type="Pfam" id="PF02661">
    <property type="entry name" value="Fic"/>
    <property type="match status" value="1"/>
</dbReference>
<dbReference type="EMBL" id="JBEZUR010000070">
    <property type="protein sequence ID" value="MEU3557805.1"/>
    <property type="molecule type" value="Genomic_DNA"/>
</dbReference>